<evidence type="ECO:0000313" key="3">
    <source>
        <dbReference type="Proteomes" id="UP001281761"/>
    </source>
</evidence>
<evidence type="ECO:0000313" key="2">
    <source>
        <dbReference type="EMBL" id="KAK2960866.1"/>
    </source>
</evidence>
<protein>
    <submittedName>
        <fullName evidence="2">Uncharacterized protein</fullName>
    </submittedName>
</protein>
<sequence length="524" mass="58904">MTDSSAFLNWTEEKPESEDEPAVVFMSLVATLKLQPAPDVSLEAKAVRFIKSVSQTTRSSAKAFLNSFGRITDESMTDFVQSMVVLLSTPSQVITAATMKMLDDLVLWGSSNNLLLLVKADLIPQIVVTLNLQSLSFAETEDIHINVMRIIRNSLWLATWDGLTELEIEAHDEQQAVNETVFKQVLSPSEKYICHLCVNRFSIIDGDQSERFLRLLTHLLQISPYHQPTMDIIHHMPVILTISSCLTFFDKDFTIWTFLYRMNSAQREWNDKRGEVRQMGMKVHRMLRMEGIEDVMEERLRNDQDEEGDSIVVESIMLHNQPGMNISQLWIGRCCHPIHGRSQSLLIRRPHTPTPLFFSLTTHTLPLPSASPSPPTPSHSHLPLPHHPHPPTPLCLSHHNPHPPTPLCLSLTTLTLPLPSASSFTRLGVALSPPFIIPFLPLVIHFHIQSMHTIILNTQHGTVYRSSACQTATSIASVLLLADDGWAESVGGPNTKAPSFPLDEHDENHVFCGTSQRHRINRNA</sequence>
<proteinExistence type="predicted"/>
<organism evidence="2 3">
    <name type="scientific">Blattamonas nauphoetae</name>
    <dbReference type="NCBI Taxonomy" id="2049346"/>
    <lineage>
        <taxon>Eukaryota</taxon>
        <taxon>Metamonada</taxon>
        <taxon>Preaxostyla</taxon>
        <taxon>Oxymonadida</taxon>
        <taxon>Blattamonas</taxon>
    </lineage>
</organism>
<accession>A0ABQ9YAR0</accession>
<evidence type="ECO:0000256" key="1">
    <source>
        <dbReference type="SAM" id="MobiDB-lite"/>
    </source>
</evidence>
<keyword evidence="3" id="KW-1185">Reference proteome</keyword>
<dbReference type="EMBL" id="JARBJD010000020">
    <property type="protein sequence ID" value="KAK2960866.1"/>
    <property type="molecule type" value="Genomic_DNA"/>
</dbReference>
<feature type="region of interest" description="Disordered" evidence="1">
    <location>
        <begin position="367"/>
        <end position="387"/>
    </location>
</feature>
<reference evidence="2 3" key="1">
    <citation type="journal article" date="2022" name="bioRxiv">
        <title>Genomics of Preaxostyla Flagellates Illuminates Evolutionary Transitions and the Path Towards Mitochondrial Loss.</title>
        <authorList>
            <person name="Novak L.V.F."/>
            <person name="Treitli S.C."/>
            <person name="Pyrih J."/>
            <person name="Halakuc P."/>
            <person name="Pipaliya S.V."/>
            <person name="Vacek V."/>
            <person name="Brzon O."/>
            <person name="Soukal P."/>
            <person name="Eme L."/>
            <person name="Dacks J.B."/>
            <person name="Karnkowska A."/>
            <person name="Elias M."/>
            <person name="Hampl V."/>
        </authorList>
    </citation>
    <scope>NUCLEOTIDE SEQUENCE [LARGE SCALE GENOMIC DNA]</scope>
    <source>
        <strain evidence="2">NAU3</strain>
        <tissue evidence="2">Gut</tissue>
    </source>
</reference>
<comment type="caution">
    <text evidence="2">The sequence shown here is derived from an EMBL/GenBank/DDBJ whole genome shotgun (WGS) entry which is preliminary data.</text>
</comment>
<gene>
    <name evidence="2" type="ORF">BLNAU_4263</name>
</gene>
<dbReference type="Proteomes" id="UP001281761">
    <property type="component" value="Unassembled WGS sequence"/>
</dbReference>
<name>A0ABQ9YAR0_9EUKA</name>